<evidence type="ECO:0000256" key="1">
    <source>
        <dbReference type="SAM" id="MobiDB-lite"/>
    </source>
</evidence>
<evidence type="ECO:0000313" key="2">
    <source>
        <dbReference type="EMBL" id="KKL07345.1"/>
    </source>
</evidence>
<protein>
    <submittedName>
        <fullName evidence="2">Uncharacterized protein</fullName>
    </submittedName>
</protein>
<organism evidence="2">
    <name type="scientific">marine sediment metagenome</name>
    <dbReference type="NCBI Taxonomy" id="412755"/>
    <lineage>
        <taxon>unclassified sequences</taxon>
        <taxon>metagenomes</taxon>
        <taxon>ecological metagenomes</taxon>
    </lineage>
</organism>
<sequence>VKYPGLTGGWSDISATDGTDDGPGDTLKVSGDVTWAVPAGWKATSLLKQGDTIVRETWSTANLFWTRWEWSAGSGALDTTDLVTMRALNRSTSYAELAEGIMFSEAAIAGPSGFSCVEALVDAGSGNLIVNAATKIGTESRFE</sequence>
<feature type="region of interest" description="Disordered" evidence="1">
    <location>
        <begin position="1"/>
        <end position="24"/>
    </location>
</feature>
<accession>A0A0F9AD66</accession>
<reference evidence="2" key="1">
    <citation type="journal article" date="2015" name="Nature">
        <title>Complex archaea that bridge the gap between prokaryotes and eukaryotes.</title>
        <authorList>
            <person name="Spang A."/>
            <person name="Saw J.H."/>
            <person name="Jorgensen S.L."/>
            <person name="Zaremba-Niedzwiedzka K."/>
            <person name="Martijn J."/>
            <person name="Lind A.E."/>
            <person name="van Eijk R."/>
            <person name="Schleper C."/>
            <person name="Guy L."/>
            <person name="Ettema T.J."/>
        </authorList>
    </citation>
    <scope>NUCLEOTIDE SEQUENCE</scope>
</reference>
<dbReference type="AlphaFoldDB" id="A0A0F9AD66"/>
<proteinExistence type="predicted"/>
<name>A0A0F9AD66_9ZZZZ</name>
<dbReference type="EMBL" id="LAZR01043327">
    <property type="protein sequence ID" value="KKL07345.1"/>
    <property type="molecule type" value="Genomic_DNA"/>
</dbReference>
<comment type="caution">
    <text evidence="2">The sequence shown here is derived from an EMBL/GenBank/DDBJ whole genome shotgun (WGS) entry which is preliminary data.</text>
</comment>
<feature type="non-terminal residue" evidence="2">
    <location>
        <position position="1"/>
    </location>
</feature>
<gene>
    <name evidence="2" type="ORF">LCGC14_2586930</name>
</gene>